<comment type="caution">
    <text evidence="2">The sequence shown here is derived from an EMBL/GenBank/DDBJ whole genome shotgun (WGS) entry which is preliminary data.</text>
</comment>
<dbReference type="AlphaFoldDB" id="A0AAN6LSZ2"/>
<name>A0AAN6LSZ2_9PLEO</name>
<evidence type="ECO:0000313" key="2">
    <source>
        <dbReference type="EMBL" id="KAK3202215.1"/>
    </source>
</evidence>
<organism evidence="2 3">
    <name type="scientific">Pseudopithomyces chartarum</name>
    <dbReference type="NCBI Taxonomy" id="1892770"/>
    <lineage>
        <taxon>Eukaryota</taxon>
        <taxon>Fungi</taxon>
        <taxon>Dikarya</taxon>
        <taxon>Ascomycota</taxon>
        <taxon>Pezizomycotina</taxon>
        <taxon>Dothideomycetes</taxon>
        <taxon>Pleosporomycetidae</taxon>
        <taxon>Pleosporales</taxon>
        <taxon>Massarineae</taxon>
        <taxon>Didymosphaeriaceae</taxon>
        <taxon>Pseudopithomyces</taxon>
    </lineage>
</organism>
<reference evidence="2 3" key="1">
    <citation type="submission" date="2021-02" db="EMBL/GenBank/DDBJ databases">
        <title>Genome assembly of Pseudopithomyces chartarum.</title>
        <authorList>
            <person name="Jauregui R."/>
            <person name="Singh J."/>
            <person name="Voisey C."/>
        </authorList>
    </citation>
    <scope>NUCLEOTIDE SEQUENCE [LARGE SCALE GENOMIC DNA]</scope>
    <source>
        <strain evidence="2 3">AGR01</strain>
    </source>
</reference>
<accession>A0AAN6LSZ2</accession>
<evidence type="ECO:0000256" key="1">
    <source>
        <dbReference type="SAM" id="MobiDB-lite"/>
    </source>
</evidence>
<proteinExistence type="predicted"/>
<sequence>MPYAPPKIKVSPRPSMSSTDDDDESDAQSRKPRFDRLGGNGSPIIPPKSPSRPDVRAGTSQEDLVARFYAVTRERDALRKELQRKSLGPHGDLRASVVYKSDEKALIEDLLGLREEIRIWSEEYFTGPVSPRRRPHIHSAKELFSSLTDNYPSYLKHQQDRPLLIQGFLWYILPPELPPVVLLMPPLSREERGPSRGVPPVARPHREPARPPGRREVEPDVRRYPCVEVDKSILLEDQAEVEALGDAEPEGEQRAVVHHRLGGGGPGSEDEATARGLPLHYLDGGQTESVLGLWLLRF</sequence>
<gene>
    <name evidence="2" type="ORF">GRF29_161g552674</name>
</gene>
<feature type="region of interest" description="Disordered" evidence="1">
    <location>
        <begin position="1"/>
        <end position="59"/>
    </location>
</feature>
<feature type="compositionally biased region" description="Basic and acidic residues" evidence="1">
    <location>
        <begin position="204"/>
        <end position="217"/>
    </location>
</feature>
<keyword evidence="3" id="KW-1185">Reference proteome</keyword>
<evidence type="ECO:0000313" key="3">
    <source>
        <dbReference type="Proteomes" id="UP001280581"/>
    </source>
</evidence>
<feature type="compositionally biased region" description="Basic and acidic residues" evidence="1">
    <location>
        <begin position="27"/>
        <end position="36"/>
    </location>
</feature>
<dbReference type="Proteomes" id="UP001280581">
    <property type="component" value="Unassembled WGS sequence"/>
</dbReference>
<protein>
    <submittedName>
        <fullName evidence="2">Uncharacterized protein</fullName>
    </submittedName>
</protein>
<feature type="region of interest" description="Disordered" evidence="1">
    <location>
        <begin position="190"/>
        <end position="217"/>
    </location>
</feature>
<dbReference type="EMBL" id="WVTA01000014">
    <property type="protein sequence ID" value="KAK3202215.1"/>
    <property type="molecule type" value="Genomic_DNA"/>
</dbReference>